<feature type="compositionally biased region" description="Low complexity" evidence="1">
    <location>
        <begin position="71"/>
        <end position="90"/>
    </location>
</feature>
<keyword evidence="3" id="KW-1185">Reference proteome</keyword>
<accession>A0A4S8J169</accession>
<protein>
    <submittedName>
        <fullName evidence="2">Uncharacterized protein</fullName>
    </submittedName>
</protein>
<organism evidence="2 3">
    <name type="scientific">Musa balbisiana</name>
    <name type="common">Banana</name>
    <dbReference type="NCBI Taxonomy" id="52838"/>
    <lineage>
        <taxon>Eukaryota</taxon>
        <taxon>Viridiplantae</taxon>
        <taxon>Streptophyta</taxon>
        <taxon>Embryophyta</taxon>
        <taxon>Tracheophyta</taxon>
        <taxon>Spermatophyta</taxon>
        <taxon>Magnoliopsida</taxon>
        <taxon>Liliopsida</taxon>
        <taxon>Zingiberales</taxon>
        <taxon>Musaceae</taxon>
        <taxon>Musa</taxon>
    </lineage>
</organism>
<dbReference type="Proteomes" id="UP000317650">
    <property type="component" value="Chromosome 11"/>
</dbReference>
<gene>
    <name evidence="2" type="ORF">C4D60_Mb11t02180</name>
</gene>
<reference evidence="2 3" key="1">
    <citation type="journal article" date="2019" name="Nat. Plants">
        <title>Genome sequencing of Musa balbisiana reveals subgenome evolution and function divergence in polyploid bananas.</title>
        <authorList>
            <person name="Yao X."/>
        </authorList>
    </citation>
    <scope>NUCLEOTIDE SEQUENCE [LARGE SCALE GENOMIC DNA]</scope>
    <source>
        <strain evidence="3">cv. DH-PKW</strain>
        <tissue evidence="2">Leaves</tissue>
    </source>
</reference>
<evidence type="ECO:0000313" key="2">
    <source>
        <dbReference type="EMBL" id="THU55021.1"/>
    </source>
</evidence>
<evidence type="ECO:0000313" key="3">
    <source>
        <dbReference type="Proteomes" id="UP000317650"/>
    </source>
</evidence>
<name>A0A4S8J169_MUSBA</name>
<dbReference type="AlphaFoldDB" id="A0A4S8J169"/>
<feature type="region of interest" description="Disordered" evidence="1">
    <location>
        <begin position="66"/>
        <end position="90"/>
    </location>
</feature>
<proteinExistence type="predicted"/>
<comment type="caution">
    <text evidence="2">The sequence shown here is derived from an EMBL/GenBank/DDBJ whole genome shotgun (WGS) entry which is preliminary data.</text>
</comment>
<sequence>MQCILEQHTRSHAYERKSLGAISCHLRDTRVRRATLRASEDSSIFIIISGPSATGGSIVAPISSSSATGGSIVAPISSSSSASLAVSSLE</sequence>
<evidence type="ECO:0000256" key="1">
    <source>
        <dbReference type="SAM" id="MobiDB-lite"/>
    </source>
</evidence>
<dbReference type="EMBL" id="PYDT01000007">
    <property type="protein sequence ID" value="THU55021.1"/>
    <property type="molecule type" value="Genomic_DNA"/>
</dbReference>